<dbReference type="GO" id="GO:0006895">
    <property type="term" value="P:Golgi to endosome transport"/>
    <property type="evidence" value="ECO:0007669"/>
    <property type="project" value="TreeGrafter"/>
</dbReference>
<feature type="region of interest" description="Disordered" evidence="1">
    <location>
        <begin position="443"/>
        <end position="466"/>
    </location>
</feature>
<gene>
    <name evidence="3" type="ORF">RDB_LOCUS65525</name>
</gene>
<reference evidence="3" key="1">
    <citation type="submission" date="2021-01" db="EMBL/GenBank/DDBJ databases">
        <authorList>
            <person name="Kaushik A."/>
        </authorList>
    </citation>
    <scope>NUCLEOTIDE SEQUENCE</scope>
    <source>
        <strain evidence="3">AG6-10EEA</strain>
    </source>
</reference>
<feature type="compositionally biased region" description="Low complexity" evidence="1">
    <location>
        <begin position="518"/>
        <end position="527"/>
    </location>
</feature>
<feature type="compositionally biased region" description="Low complexity" evidence="1">
    <location>
        <begin position="453"/>
        <end position="466"/>
    </location>
</feature>
<dbReference type="PANTHER" id="PTHR12276">
    <property type="entry name" value="EPSIN/ENT-RELATED"/>
    <property type="match status" value="1"/>
</dbReference>
<dbReference type="PANTHER" id="PTHR12276:SF45">
    <property type="entry name" value="CLATHRIN INTERACTOR 1"/>
    <property type="match status" value="1"/>
</dbReference>
<dbReference type="SUPFAM" id="SSF48464">
    <property type="entry name" value="ENTH/VHS domain"/>
    <property type="match status" value="1"/>
</dbReference>
<sequence length="544" mass="56847">MDRLESLGNQLSQITMYDIKSMYNQAKNMVLNVSEMEAKVREATNDDPWGASSTLMQEIAQGTFNFQHFNEIMPCIYSRFMEKEASQWRQIYKALQLLEYLIKHGSERVIDDARSHISMIKMLRNFHYIDDKAKDQGINVRNRAKEIAELLSDVEKIRTERRKAKTNRNKYTGTGNDGLSFSSGGGRYGGFGSESAGYGGGGGGSNYDRDYNSGAGGSSSYGGGYGGGGSSRERQFDEYDAGEWEDAPRRSTTTTPSRSTSMNTTTNRAATSPPPAAVPPKAPAPAVNLLDFGDDEPTAAPSITTAPTLTRPAPAPTAAVSLDDDFGEFSSASVAPAPAIQTPAAAPAPAAPKSSSLFDMLESAPTSVPAPTKTFSPVQATPIFGAAAPTNFGAMQSPTTMSFGNTSQPMSPTNFGGTAPRPAMQPTMSSGPNYFAGAAVMSPTASTPGSQIKSPGATSTSSGGAVKSSANFDDLWSMSLGSSSTTKPPANAGTSTGKSIKDLEREKAQANIWGGGQTSNTSGFGNFSSGGGGAASSGGGDLLF</sequence>
<feature type="domain" description="ENTH" evidence="2">
    <location>
        <begin position="28"/>
        <end position="161"/>
    </location>
</feature>
<feature type="compositionally biased region" description="Basic and acidic residues" evidence="1">
    <location>
        <begin position="499"/>
        <end position="508"/>
    </location>
</feature>
<protein>
    <recommendedName>
        <fullName evidence="2">ENTH domain-containing protein</fullName>
    </recommendedName>
</protein>
<evidence type="ECO:0000313" key="3">
    <source>
        <dbReference type="EMBL" id="CAE6464193.1"/>
    </source>
</evidence>
<organism evidence="3 4">
    <name type="scientific">Rhizoctonia solani</name>
    <dbReference type="NCBI Taxonomy" id="456999"/>
    <lineage>
        <taxon>Eukaryota</taxon>
        <taxon>Fungi</taxon>
        <taxon>Dikarya</taxon>
        <taxon>Basidiomycota</taxon>
        <taxon>Agaricomycotina</taxon>
        <taxon>Agaricomycetes</taxon>
        <taxon>Cantharellales</taxon>
        <taxon>Ceratobasidiaceae</taxon>
        <taxon>Rhizoctonia</taxon>
    </lineage>
</organism>
<feature type="region of interest" description="Disordered" evidence="1">
    <location>
        <begin position="239"/>
        <end position="319"/>
    </location>
</feature>
<accession>A0A8H3BTI7</accession>
<evidence type="ECO:0000256" key="1">
    <source>
        <dbReference type="SAM" id="MobiDB-lite"/>
    </source>
</evidence>
<dbReference type="GO" id="GO:0005543">
    <property type="term" value="F:phospholipid binding"/>
    <property type="evidence" value="ECO:0007669"/>
    <property type="project" value="TreeGrafter"/>
</dbReference>
<dbReference type="EMBL" id="CAJMXA010001564">
    <property type="protein sequence ID" value="CAE6464193.1"/>
    <property type="molecule type" value="Genomic_DNA"/>
</dbReference>
<feature type="region of interest" description="Disordered" evidence="1">
    <location>
        <begin position="479"/>
        <end position="544"/>
    </location>
</feature>
<evidence type="ECO:0000259" key="2">
    <source>
        <dbReference type="PROSITE" id="PS50942"/>
    </source>
</evidence>
<dbReference type="Pfam" id="PF01417">
    <property type="entry name" value="ENTH"/>
    <property type="match status" value="1"/>
</dbReference>
<feature type="compositionally biased region" description="Pro residues" evidence="1">
    <location>
        <begin position="272"/>
        <end position="283"/>
    </location>
</feature>
<dbReference type="InterPro" id="IPR008942">
    <property type="entry name" value="ENTH_VHS"/>
</dbReference>
<dbReference type="Proteomes" id="UP000663853">
    <property type="component" value="Unassembled WGS sequence"/>
</dbReference>
<dbReference type="InterPro" id="IPR013809">
    <property type="entry name" value="ENTH"/>
</dbReference>
<dbReference type="GO" id="GO:0030276">
    <property type="term" value="F:clathrin binding"/>
    <property type="evidence" value="ECO:0007669"/>
    <property type="project" value="TreeGrafter"/>
</dbReference>
<feature type="region of interest" description="Disordered" evidence="1">
    <location>
        <begin position="161"/>
        <end position="183"/>
    </location>
</feature>
<dbReference type="Gene3D" id="1.25.40.90">
    <property type="match status" value="1"/>
</dbReference>
<feature type="compositionally biased region" description="Low complexity" evidence="1">
    <location>
        <begin position="250"/>
        <end position="271"/>
    </location>
</feature>
<dbReference type="GO" id="GO:0030125">
    <property type="term" value="C:clathrin vesicle coat"/>
    <property type="evidence" value="ECO:0007669"/>
    <property type="project" value="TreeGrafter"/>
</dbReference>
<feature type="compositionally biased region" description="Gly residues" evidence="1">
    <location>
        <begin position="528"/>
        <end position="544"/>
    </location>
</feature>
<dbReference type="GO" id="GO:0005829">
    <property type="term" value="C:cytosol"/>
    <property type="evidence" value="ECO:0007669"/>
    <property type="project" value="GOC"/>
</dbReference>
<dbReference type="FunFam" id="1.25.40.90:FF:000006">
    <property type="entry name" value="Clathrin interactor 1"/>
    <property type="match status" value="1"/>
</dbReference>
<comment type="caution">
    <text evidence="3">The sequence shown here is derived from an EMBL/GenBank/DDBJ whole genome shotgun (WGS) entry which is preliminary data.</text>
</comment>
<dbReference type="CDD" id="cd16992">
    <property type="entry name" value="ENTH_Ent3"/>
    <property type="match status" value="1"/>
</dbReference>
<feature type="compositionally biased region" description="Low complexity" evidence="1">
    <location>
        <begin position="298"/>
        <end position="319"/>
    </location>
</feature>
<feature type="region of interest" description="Disordered" evidence="1">
    <location>
        <begin position="406"/>
        <end position="431"/>
    </location>
</feature>
<dbReference type="SMART" id="SM00273">
    <property type="entry name" value="ENTH"/>
    <property type="match status" value="1"/>
</dbReference>
<feature type="compositionally biased region" description="Polar residues" evidence="1">
    <location>
        <begin position="443"/>
        <end position="452"/>
    </location>
</feature>
<dbReference type="GO" id="GO:0006897">
    <property type="term" value="P:endocytosis"/>
    <property type="evidence" value="ECO:0007669"/>
    <property type="project" value="TreeGrafter"/>
</dbReference>
<dbReference type="GO" id="GO:0005768">
    <property type="term" value="C:endosome"/>
    <property type="evidence" value="ECO:0007669"/>
    <property type="project" value="TreeGrafter"/>
</dbReference>
<name>A0A8H3BTI7_9AGAM</name>
<proteinExistence type="predicted"/>
<dbReference type="AlphaFoldDB" id="A0A8H3BTI7"/>
<dbReference type="PROSITE" id="PS50942">
    <property type="entry name" value="ENTH"/>
    <property type="match status" value="1"/>
</dbReference>
<dbReference type="GO" id="GO:0005886">
    <property type="term" value="C:plasma membrane"/>
    <property type="evidence" value="ECO:0007669"/>
    <property type="project" value="TreeGrafter"/>
</dbReference>
<feature type="compositionally biased region" description="Polar residues" evidence="1">
    <location>
        <begin position="479"/>
        <end position="498"/>
    </location>
</feature>
<evidence type="ECO:0000313" key="4">
    <source>
        <dbReference type="Proteomes" id="UP000663853"/>
    </source>
</evidence>
<feature type="compositionally biased region" description="Polar residues" evidence="1">
    <location>
        <begin position="406"/>
        <end position="416"/>
    </location>
</feature>